<dbReference type="AlphaFoldDB" id="A0A8J3CMF4"/>
<protein>
    <submittedName>
        <fullName evidence="1">Uncharacterized protein</fullName>
    </submittedName>
</protein>
<evidence type="ECO:0000313" key="2">
    <source>
        <dbReference type="Proteomes" id="UP000614287"/>
    </source>
</evidence>
<accession>A0A8J3CMF4</accession>
<gene>
    <name evidence="1" type="ORF">GCM10009007_18960</name>
</gene>
<proteinExistence type="predicted"/>
<reference evidence="1" key="2">
    <citation type="submission" date="2020-09" db="EMBL/GenBank/DDBJ databases">
        <authorList>
            <person name="Sun Q."/>
            <person name="Kim S."/>
        </authorList>
    </citation>
    <scope>NUCLEOTIDE SEQUENCE</scope>
    <source>
        <strain evidence="1">KCTC 32501</strain>
    </source>
</reference>
<keyword evidence="2" id="KW-1185">Reference proteome</keyword>
<sequence length="427" mass="49247">MDNAWHVFANESRFNNEKVIVTARQVGTRENARKMWPLVTVDEPPVLLTWVSPVFEGSKLRRRSHFRKLPKAKSVNAKTHFDAEEQVRRNQVAESERHRKAKELIIAELRHRVKTGLAMSWSFKDEAASDFHLEGNFLLNADQVEGEYRLKTQFGSEYRLDVAILAQPIAGSEIPLVLGGVEIELNHDFDGRKALLCKSLGFPLISVDITGMLLGELTEQWARKALSETTSKNTTGWRRSYVYVHEILYPLFVQLPLFVNKEQRHQYLIFAPDSTLDKLLMYFHKVSNSLGYEKTDVVVSVINGKSEQARLILERVGEITGRDWHTFNANRCIRLVLPRPLSVSDKQTHLLHFKIITALLARPDVLVGYQYKNTAFNEFPESSLWIRKQYFPQENRSETYRVLPKRLSEPVGKVLDFVNSLSNDRED</sequence>
<reference evidence="1" key="1">
    <citation type="journal article" date="2014" name="Int. J. Syst. Evol. Microbiol.">
        <title>Complete genome sequence of Corynebacterium casei LMG S-19264T (=DSM 44701T), isolated from a smear-ripened cheese.</title>
        <authorList>
            <consortium name="US DOE Joint Genome Institute (JGI-PGF)"/>
            <person name="Walter F."/>
            <person name="Albersmeier A."/>
            <person name="Kalinowski J."/>
            <person name="Ruckert C."/>
        </authorList>
    </citation>
    <scope>NUCLEOTIDE SEQUENCE</scope>
    <source>
        <strain evidence="1">KCTC 32501</strain>
    </source>
</reference>
<name>A0A8J3CMF4_9BURK</name>
<comment type="caution">
    <text evidence="1">The sequence shown here is derived from an EMBL/GenBank/DDBJ whole genome shotgun (WGS) entry which is preliminary data.</text>
</comment>
<dbReference type="Proteomes" id="UP000614287">
    <property type="component" value="Unassembled WGS sequence"/>
</dbReference>
<organism evidence="1 2">
    <name type="scientific">Formosimonas limnophila</name>
    <dbReference type="NCBI Taxonomy" id="1384487"/>
    <lineage>
        <taxon>Bacteria</taxon>
        <taxon>Pseudomonadati</taxon>
        <taxon>Pseudomonadota</taxon>
        <taxon>Betaproteobacteria</taxon>
        <taxon>Burkholderiales</taxon>
        <taxon>Burkholderiaceae</taxon>
        <taxon>Formosimonas</taxon>
    </lineage>
</organism>
<dbReference type="RefSeq" id="WP_189493726.1">
    <property type="nucleotide sequence ID" value="NZ_BMZG01000011.1"/>
</dbReference>
<evidence type="ECO:0000313" key="1">
    <source>
        <dbReference type="EMBL" id="GHA78196.1"/>
    </source>
</evidence>
<dbReference type="EMBL" id="BMZG01000011">
    <property type="protein sequence ID" value="GHA78196.1"/>
    <property type="molecule type" value="Genomic_DNA"/>
</dbReference>